<dbReference type="RefSeq" id="WP_147080149.1">
    <property type="nucleotide sequence ID" value="NZ_VOQR01000001.1"/>
</dbReference>
<protein>
    <submittedName>
        <fullName evidence="1">Uncharacterized protein</fullName>
    </submittedName>
</protein>
<name>A0A5C6UCR9_9SPHN</name>
<evidence type="ECO:0000313" key="2">
    <source>
        <dbReference type="Proteomes" id="UP000321250"/>
    </source>
</evidence>
<gene>
    <name evidence="1" type="ORF">FSB78_03950</name>
</gene>
<sequence>MKRRIRQFSGMVSAKAASALAGEPLILEHYGRMHASISDLIKNHLVEDRFAPEEFVRMILDVERVHIVVQRENVDARLAKGDYAAAGIHLLSWEALPSERQQYLWKTMLQGKVANAKAFAITEVCAG</sequence>
<proteinExistence type="predicted"/>
<dbReference type="Proteomes" id="UP000321250">
    <property type="component" value="Unassembled WGS sequence"/>
</dbReference>
<dbReference type="EMBL" id="VOQR01000001">
    <property type="protein sequence ID" value="TXC70190.1"/>
    <property type="molecule type" value="Genomic_DNA"/>
</dbReference>
<comment type="caution">
    <text evidence="1">The sequence shown here is derived from an EMBL/GenBank/DDBJ whole genome shotgun (WGS) entry which is preliminary data.</text>
</comment>
<organism evidence="1 2">
    <name type="scientific">Sphingomonas ginsenosidivorax</name>
    <dbReference type="NCBI Taxonomy" id="862135"/>
    <lineage>
        <taxon>Bacteria</taxon>
        <taxon>Pseudomonadati</taxon>
        <taxon>Pseudomonadota</taxon>
        <taxon>Alphaproteobacteria</taxon>
        <taxon>Sphingomonadales</taxon>
        <taxon>Sphingomonadaceae</taxon>
        <taxon>Sphingomonas</taxon>
    </lineage>
</organism>
<dbReference type="AlphaFoldDB" id="A0A5C6UCR9"/>
<reference evidence="1 2" key="1">
    <citation type="journal article" date="2013" name="Antonie Van Leeuwenhoek">
        <title>Sphingomonas ginsenosidivorax sp. nov., with the ability to transform ginsenosides.</title>
        <authorList>
            <person name="Jin X.F."/>
            <person name="Kim J.K."/>
            <person name="Liu Q.M."/>
            <person name="Kang M.S."/>
            <person name="He D."/>
            <person name="Jin F.X."/>
            <person name="Kim S.C."/>
            <person name="Im W.T."/>
        </authorList>
    </citation>
    <scope>NUCLEOTIDE SEQUENCE [LARGE SCALE GENOMIC DNA]</scope>
    <source>
        <strain evidence="1 2">KHI67</strain>
    </source>
</reference>
<evidence type="ECO:0000313" key="1">
    <source>
        <dbReference type="EMBL" id="TXC70190.1"/>
    </source>
</evidence>
<keyword evidence="2" id="KW-1185">Reference proteome</keyword>
<accession>A0A5C6UCR9</accession>